<dbReference type="Proteomes" id="UP000536604">
    <property type="component" value="Unassembled WGS sequence"/>
</dbReference>
<dbReference type="Gene3D" id="3.60.40.10">
    <property type="entry name" value="PPM-type phosphatase domain"/>
    <property type="match status" value="1"/>
</dbReference>
<dbReference type="SUPFAM" id="SSF81606">
    <property type="entry name" value="PP2C-like"/>
    <property type="match status" value="1"/>
</dbReference>
<dbReference type="GO" id="GO:0016791">
    <property type="term" value="F:phosphatase activity"/>
    <property type="evidence" value="ECO:0007669"/>
    <property type="project" value="TreeGrafter"/>
</dbReference>
<feature type="domain" description="PPM-type phosphatase" evidence="2">
    <location>
        <begin position="158"/>
        <end position="374"/>
    </location>
</feature>
<dbReference type="PANTHER" id="PTHR43156:SF2">
    <property type="entry name" value="STAGE II SPORULATION PROTEIN E"/>
    <property type="match status" value="1"/>
</dbReference>
<protein>
    <submittedName>
        <fullName evidence="3">Serine phosphatase RsbU (Regulator of sigma subunit)</fullName>
    </submittedName>
</protein>
<evidence type="ECO:0000313" key="4">
    <source>
        <dbReference type="Proteomes" id="UP000536604"/>
    </source>
</evidence>
<evidence type="ECO:0000313" key="3">
    <source>
        <dbReference type="EMBL" id="MBB6119925.1"/>
    </source>
</evidence>
<accession>A0A841ITQ3</accession>
<dbReference type="InterPro" id="IPR052016">
    <property type="entry name" value="Bact_Sigma-Reg"/>
</dbReference>
<evidence type="ECO:0000259" key="2">
    <source>
        <dbReference type="SMART" id="SM00331"/>
    </source>
</evidence>
<gene>
    <name evidence="3" type="ORF">FHS13_001876</name>
</gene>
<dbReference type="InterPro" id="IPR036457">
    <property type="entry name" value="PPM-type-like_dom_sf"/>
</dbReference>
<reference evidence="3 4" key="1">
    <citation type="submission" date="2020-08" db="EMBL/GenBank/DDBJ databases">
        <title>Genomic Encyclopedia of Type Strains, Phase III (KMG-III): the genomes of soil and plant-associated and newly described type strains.</title>
        <authorList>
            <person name="Whitman W."/>
        </authorList>
    </citation>
    <scope>NUCLEOTIDE SEQUENCE [LARGE SCALE GENOMIC DNA]</scope>
    <source>
        <strain evidence="3 4">CECT 8712</strain>
    </source>
</reference>
<keyword evidence="1" id="KW-0378">Hydrolase</keyword>
<dbReference type="Pfam" id="PF07228">
    <property type="entry name" value="SpoIIE"/>
    <property type="match status" value="1"/>
</dbReference>
<organism evidence="3 4">
    <name type="scientific">Nocardiopsis algeriensis</name>
    <dbReference type="NCBI Taxonomy" id="1478215"/>
    <lineage>
        <taxon>Bacteria</taxon>
        <taxon>Bacillati</taxon>
        <taxon>Actinomycetota</taxon>
        <taxon>Actinomycetes</taxon>
        <taxon>Streptosporangiales</taxon>
        <taxon>Nocardiopsidaceae</taxon>
        <taxon>Nocardiopsis</taxon>
    </lineage>
</organism>
<proteinExistence type="predicted"/>
<comment type="caution">
    <text evidence="3">The sequence shown here is derived from an EMBL/GenBank/DDBJ whole genome shotgun (WGS) entry which is preliminary data.</text>
</comment>
<sequence>MAVASHLASFNELPGLIATEAARAGLKDVRVYIADRQERVLREMTGAGIDAHEGGEELRVDGTVAGMSYTKGEPVQVDRGKQYWIPVLDGTERIGVLHVDHTGEPDLVTMKTLASMVGLLLVDKRTNSDAYARLIRTQPMSVSAEMQWTLMPPSTFSNKQVTVSAVTEPAYDNAGDSFDYALDGTTLRLAMFDAMGHDDAAGLLAALTVGAFRNQRRKNTALSMMPARVEATLTQEFVRNRYTTGIMGELDLDSGVFSWVNCGHLPPVLIRDDKARELEGEPTHPLGTDLGLPVAVYREQLHPGDRLVLYTDGIIEARNAHGREFGLEQFVNFIILHEVIRLPVPETLRLLIQAVMAHHHGQLGDDATVLVCEWHG</sequence>
<dbReference type="RefSeq" id="WP_420222365.1">
    <property type="nucleotide sequence ID" value="NZ_JACHJO010000005.1"/>
</dbReference>
<dbReference type="InterPro" id="IPR001932">
    <property type="entry name" value="PPM-type_phosphatase-like_dom"/>
</dbReference>
<keyword evidence="4" id="KW-1185">Reference proteome</keyword>
<dbReference type="EMBL" id="JACHJO010000005">
    <property type="protein sequence ID" value="MBB6119925.1"/>
    <property type="molecule type" value="Genomic_DNA"/>
</dbReference>
<dbReference type="AlphaFoldDB" id="A0A841ITQ3"/>
<dbReference type="PANTHER" id="PTHR43156">
    <property type="entry name" value="STAGE II SPORULATION PROTEIN E-RELATED"/>
    <property type="match status" value="1"/>
</dbReference>
<name>A0A841ITQ3_9ACTN</name>
<evidence type="ECO:0000256" key="1">
    <source>
        <dbReference type="ARBA" id="ARBA00022801"/>
    </source>
</evidence>
<dbReference type="SMART" id="SM00331">
    <property type="entry name" value="PP2C_SIG"/>
    <property type="match status" value="1"/>
</dbReference>